<dbReference type="GO" id="GO:0009245">
    <property type="term" value="P:lipid A biosynthetic process"/>
    <property type="evidence" value="ECO:0007669"/>
    <property type="project" value="UniProtKB-UniRule"/>
</dbReference>
<evidence type="ECO:0000256" key="2">
    <source>
        <dbReference type="ARBA" id="ARBA00005200"/>
    </source>
</evidence>
<evidence type="ECO:0000256" key="12">
    <source>
        <dbReference type="ARBA" id="ARBA00022692"/>
    </source>
</evidence>
<feature type="transmembrane region" description="Helical" evidence="19">
    <location>
        <begin position="291"/>
        <end position="308"/>
    </location>
</feature>
<feature type="transmembrane region" description="Helical" evidence="19">
    <location>
        <begin position="404"/>
        <end position="423"/>
    </location>
</feature>
<keyword evidence="14 19" id="KW-1133">Transmembrane helix</keyword>
<dbReference type="Proteomes" id="UP000748067">
    <property type="component" value="Unassembled WGS sequence"/>
</dbReference>
<dbReference type="PANTHER" id="PTHR33908:SF3">
    <property type="entry name" value="UNDECAPRENYL PHOSPHATE-ALPHA-4-AMINO-4-DEOXY-L-ARABINOSE ARABINOSYL TRANSFERASE"/>
    <property type="match status" value="1"/>
</dbReference>
<dbReference type="NCBIfam" id="NF009784">
    <property type="entry name" value="PRK13279.1"/>
    <property type="match status" value="1"/>
</dbReference>
<accession>A0A1H0AIQ1</accession>
<sequence length="551" mass="61580">MIRRWALPLLLLAFGVFYLLPLATHGLWIPDETRYAQISQEMLLTGKWASPHFMGIRYFEKPAAGYWMIALGQAIFGQNLFGVRFASALSTGLSILLVYLVSRRLWNDPQKSLVSTVLYMSFVSVALLGGYANLDPQFTFWVNLTGVALWFCFDSTTRRGRLWSWALLGFACGMGFMTKGFLAWLLPVLIALPYAIWQKRFGELLGYGVVAVVVAIVVSLPWALAVHLQEPDYWNFFFWHEHIQRFAGDDAQHAEPFWYYLPLMVAFSLPWIALLPSTVKQAWLGKRLPKTAFLLLWLLMPLAFFSLAKGKLPSYIMPCLLPLALLMGSALSDKLVQGHGRALRINGWLNVGFGVLALLALSGFQMKKPVYAHGEETLSLLLVFICLFGWVVANLLQAARPLKFWAAPLIGSGLLVLLVPAALPHSVVYNKTPDQFIIDHQHELQTSTALLSNDLGAASALSWRLGRPDVALYNTVGEVKYGIAYADTAHRKIDTAQVQQWMTEARKQGPVGVVMRVKGDDEVAEVNLLPQDGKRYEQGNLVILIFPQAAP</sequence>
<protein>
    <recommendedName>
        <fullName evidence="5 19">Undecaprenyl phosphate-alpha-4-amino-4-deoxy-L-arabinose arabinosyl transferase</fullName>
        <ecNumber evidence="4 19">2.4.2.43</ecNumber>
    </recommendedName>
    <alternativeName>
        <fullName evidence="19">4-amino-4-deoxy-L-arabinose lipid A transferase</fullName>
    </alternativeName>
    <alternativeName>
        <fullName evidence="19">Lipid IV(A) 4-amino-4-deoxy-L-arabinosyltransferase</fullName>
    </alternativeName>
    <alternativeName>
        <fullName evidence="19">Undecaprenyl phosphate-alpha-L-Ara4N transferase</fullName>
    </alternativeName>
</protein>
<evidence type="ECO:0000313" key="22">
    <source>
        <dbReference type="EMBL" id="SDN33369.1"/>
    </source>
</evidence>
<proteinExistence type="inferred from homology"/>
<evidence type="ECO:0000313" key="23">
    <source>
        <dbReference type="Proteomes" id="UP000182470"/>
    </source>
</evidence>
<evidence type="ECO:0000256" key="11">
    <source>
        <dbReference type="ARBA" id="ARBA00022679"/>
    </source>
</evidence>
<keyword evidence="13 19" id="KW-0448">Lipopolysaccharide biosynthesis</keyword>
<dbReference type="InterPro" id="IPR022839">
    <property type="entry name" value="ArnT"/>
</dbReference>
<dbReference type="InterPro" id="IPR003342">
    <property type="entry name" value="ArnT-like_N"/>
</dbReference>
<dbReference type="PANTHER" id="PTHR33908">
    <property type="entry name" value="MANNOSYLTRANSFERASE YKCB-RELATED"/>
    <property type="match status" value="1"/>
</dbReference>
<dbReference type="RefSeq" id="WP_083358381.1">
    <property type="nucleotide sequence ID" value="NZ_JBJGXR010000033.1"/>
</dbReference>
<evidence type="ECO:0000256" key="14">
    <source>
        <dbReference type="ARBA" id="ARBA00022989"/>
    </source>
</evidence>
<keyword evidence="12 19" id="KW-0812">Transmembrane</keyword>
<comment type="pathway">
    <text evidence="2 19">Lipopolysaccharide metabolism; 4-amino-4-deoxy-beta-L-arabinose-lipid A biosynthesis.</text>
</comment>
<feature type="transmembrane region" description="Helical" evidence="19">
    <location>
        <begin position="378"/>
        <end position="397"/>
    </location>
</feature>
<evidence type="ECO:0000256" key="19">
    <source>
        <dbReference type="HAMAP-Rule" id="MF_01165"/>
    </source>
</evidence>
<evidence type="ECO:0000256" key="4">
    <source>
        <dbReference type="ARBA" id="ARBA00012056"/>
    </source>
</evidence>
<dbReference type="GO" id="GO:0006493">
    <property type="term" value="P:protein O-linked glycosylation"/>
    <property type="evidence" value="ECO:0007669"/>
    <property type="project" value="InterPro"/>
</dbReference>
<evidence type="ECO:0000256" key="7">
    <source>
        <dbReference type="ARBA" id="ARBA00022516"/>
    </source>
</evidence>
<reference evidence="21 24" key="1">
    <citation type="submission" date="2015-01" db="EMBL/GenBank/DDBJ databases">
        <title>Genome Sequence of Pseudomonas antarctica CMS 35.</title>
        <authorList>
            <person name="Voget S."/>
            <person name="Chow J."/>
            <person name="Daniel R."/>
            <person name="Streit W."/>
        </authorList>
    </citation>
    <scope>NUCLEOTIDE SEQUENCE [LARGE SCALE GENOMIC DNA]</scope>
    <source>
        <strain evidence="21 24">CMS 35</strain>
    </source>
</reference>
<dbReference type="GO" id="GO:0010041">
    <property type="term" value="P:response to iron(III) ion"/>
    <property type="evidence" value="ECO:0007669"/>
    <property type="project" value="TreeGrafter"/>
</dbReference>
<keyword evidence="15 19" id="KW-0443">Lipid metabolism</keyword>
<keyword evidence="11 19" id="KW-0808">Transferase</keyword>
<evidence type="ECO:0000256" key="3">
    <source>
        <dbReference type="ARBA" id="ARBA00010814"/>
    </source>
</evidence>
<feature type="transmembrane region" description="Helical" evidence="19">
    <location>
        <begin position="81"/>
        <end position="101"/>
    </location>
</feature>
<dbReference type="UniPathway" id="UPA00037"/>
<evidence type="ECO:0000256" key="10">
    <source>
        <dbReference type="ARBA" id="ARBA00022676"/>
    </source>
</evidence>
<evidence type="ECO:0000313" key="21">
    <source>
        <dbReference type="EMBL" id="KAF2407331.1"/>
    </source>
</evidence>
<dbReference type="GO" id="GO:0103015">
    <property type="term" value="F:4-amino-4-deoxy-L-arabinose transferase activity"/>
    <property type="evidence" value="ECO:0007669"/>
    <property type="project" value="UniProtKB-EC"/>
</dbReference>
<evidence type="ECO:0000256" key="15">
    <source>
        <dbReference type="ARBA" id="ARBA00023098"/>
    </source>
</evidence>
<evidence type="ECO:0000256" key="18">
    <source>
        <dbReference type="ARBA" id="ARBA00034054"/>
    </source>
</evidence>
<comment type="caution">
    <text evidence="19">Lacks conserved residue(s) required for the propagation of feature annotation.</text>
</comment>
<dbReference type="EMBL" id="LT629704">
    <property type="protein sequence ID" value="SDN33369.1"/>
    <property type="molecule type" value="Genomic_DNA"/>
</dbReference>
<feature type="transmembrane region" description="Helical" evidence="19">
    <location>
        <begin position="257"/>
        <end position="279"/>
    </location>
</feature>
<dbReference type="AlphaFoldDB" id="A0A1H0AIQ1"/>
<comment type="subcellular location">
    <subcellularLocation>
        <location evidence="1">Cell inner membrane</location>
        <topology evidence="1">Multi-pass membrane protein</topology>
    </subcellularLocation>
    <subcellularLocation>
        <location evidence="19">Cell membrane</location>
        <topology evidence="19">Multi-pass membrane protein</topology>
    </subcellularLocation>
</comment>
<evidence type="ECO:0000313" key="24">
    <source>
        <dbReference type="Proteomes" id="UP000748067"/>
    </source>
</evidence>
<evidence type="ECO:0000256" key="6">
    <source>
        <dbReference type="ARBA" id="ARBA00022475"/>
    </source>
</evidence>
<dbReference type="Pfam" id="PF02366">
    <property type="entry name" value="PMT"/>
    <property type="match status" value="1"/>
</dbReference>
<evidence type="ECO:0000259" key="20">
    <source>
        <dbReference type="Pfam" id="PF02366"/>
    </source>
</evidence>
<comment type="function">
    <text evidence="17 19">Catalyzes the transfer of the L-Ara4N moiety of the glycolipid undecaprenyl phosphate-alpha-L-Ara4N to lipid A. The modified arabinose is attached to lipid A and is required for resistance to polymyxin and cationic antimicrobial peptides.</text>
</comment>
<comment type="similarity">
    <text evidence="3 19">Belongs to the glycosyltransferase 83 family.</text>
</comment>
<keyword evidence="8" id="KW-0997">Cell inner membrane</keyword>
<evidence type="ECO:0000256" key="8">
    <source>
        <dbReference type="ARBA" id="ARBA00022519"/>
    </source>
</evidence>
<dbReference type="OrthoDB" id="9775035at2"/>
<keyword evidence="7 19" id="KW-0444">Lipid biosynthesis</keyword>
<dbReference type="Proteomes" id="UP000182470">
    <property type="component" value="Chromosome I"/>
</dbReference>
<keyword evidence="9 19" id="KW-0441">Lipid A biosynthesis</keyword>
<feature type="transmembrane region" description="Helical" evidence="19">
    <location>
        <begin position="348"/>
        <end position="366"/>
    </location>
</feature>
<feature type="domain" description="ArnT-like N-terminal" evidence="20">
    <location>
        <begin position="7"/>
        <end position="237"/>
    </location>
</feature>
<dbReference type="GO" id="GO:0009103">
    <property type="term" value="P:lipopolysaccharide biosynthetic process"/>
    <property type="evidence" value="ECO:0007669"/>
    <property type="project" value="UniProtKB-KW"/>
</dbReference>
<evidence type="ECO:0000256" key="13">
    <source>
        <dbReference type="ARBA" id="ARBA00022985"/>
    </source>
</evidence>
<feature type="transmembrane region" description="Helical" evidence="19">
    <location>
        <begin position="113"/>
        <end position="132"/>
    </location>
</feature>
<evidence type="ECO:0000256" key="16">
    <source>
        <dbReference type="ARBA" id="ARBA00023136"/>
    </source>
</evidence>
<dbReference type="InterPro" id="IPR050297">
    <property type="entry name" value="LipidA_mod_glycosyltrf_83"/>
</dbReference>
<evidence type="ECO:0000256" key="1">
    <source>
        <dbReference type="ARBA" id="ARBA00004429"/>
    </source>
</evidence>
<keyword evidence="6 19" id="KW-1003">Cell membrane</keyword>
<dbReference type="HAMAP" id="MF_01165">
    <property type="entry name" value="ArnT_transfer"/>
    <property type="match status" value="1"/>
</dbReference>
<keyword evidence="24" id="KW-1185">Reference proteome</keyword>
<feature type="transmembrane region" description="Helical" evidence="19">
    <location>
        <begin position="182"/>
        <end position="197"/>
    </location>
</feature>
<evidence type="ECO:0000256" key="17">
    <source>
        <dbReference type="ARBA" id="ARBA00025446"/>
    </source>
</evidence>
<gene>
    <name evidence="19" type="primary">arnT</name>
    <name evidence="21" type="synonym">arnT_4</name>
    <name evidence="21" type="ORF">PSAN_42600</name>
    <name evidence="22" type="ORF">SAMN04490179_3711</name>
</gene>
<evidence type="ECO:0000256" key="9">
    <source>
        <dbReference type="ARBA" id="ARBA00022556"/>
    </source>
</evidence>
<dbReference type="EMBL" id="JXDI01000002">
    <property type="protein sequence ID" value="KAF2407331.1"/>
    <property type="molecule type" value="Genomic_DNA"/>
</dbReference>
<keyword evidence="10 19" id="KW-0328">Glycosyltransferase</keyword>
<dbReference type="EC" id="2.4.2.43" evidence="4 19"/>
<dbReference type="GO" id="GO:0005886">
    <property type="term" value="C:plasma membrane"/>
    <property type="evidence" value="ECO:0007669"/>
    <property type="project" value="UniProtKB-SubCell"/>
</dbReference>
<keyword evidence="16 19" id="KW-0472">Membrane</keyword>
<dbReference type="GO" id="GO:0000030">
    <property type="term" value="F:mannosyltransferase activity"/>
    <property type="evidence" value="ECO:0007669"/>
    <property type="project" value="InterPro"/>
</dbReference>
<comment type="catalytic activity">
    <reaction evidence="18 19">
        <text>4-amino-4-deoxy-alpha-L-arabinopyranosyl di-trans,octa-cis-undecaprenyl phosphate + lipid IVA = lipid IIA + di-trans,octa-cis-undecaprenyl phosphate.</text>
        <dbReference type="EC" id="2.4.2.43"/>
    </reaction>
</comment>
<name>A0A1H0AIQ1_9PSED</name>
<reference evidence="22 23" key="2">
    <citation type="submission" date="2016-10" db="EMBL/GenBank/DDBJ databases">
        <authorList>
            <person name="de Groot N.N."/>
        </authorList>
    </citation>
    <scope>NUCLEOTIDE SEQUENCE [LARGE SCALE GENOMIC DNA]</scope>
    <source>
        <strain evidence="22 23">BS2772</strain>
    </source>
</reference>
<organism evidence="22 23">
    <name type="scientific">Pseudomonas antarctica</name>
    <dbReference type="NCBI Taxonomy" id="219572"/>
    <lineage>
        <taxon>Bacteria</taxon>
        <taxon>Pseudomonadati</taxon>
        <taxon>Pseudomonadota</taxon>
        <taxon>Gammaproteobacteria</taxon>
        <taxon>Pseudomonadales</taxon>
        <taxon>Pseudomonadaceae</taxon>
        <taxon>Pseudomonas</taxon>
    </lineage>
</organism>
<feature type="transmembrane region" description="Helical" evidence="19">
    <location>
        <begin position="204"/>
        <end position="224"/>
    </location>
</feature>
<evidence type="ECO:0000256" key="5">
    <source>
        <dbReference type="ARBA" id="ARBA00015532"/>
    </source>
</evidence>